<dbReference type="Gene3D" id="2.30.30.360">
    <property type="entry name" value="Myosin S1 fragment, N-terminal"/>
    <property type="match status" value="1"/>
</dbReference>
<evidence type="ECO:0000256" key="8">
    <source>
        <dbReference type="PROSITE-ProRule" id="PRU00782"/>
    </source>
</evidence>
<protein>
    <submittedName>
        <fullName evidence="14">Myosin heavy chain</fullName>
    </submittedName>
</protein>
<dbReference type="InterPro" id="IPR027417">
    <property type="entry name" value="P-loop_NTPase"/>
</dbReference>
<dbReference type="PROSITE" id="PS51844">
    <property type="entry name" value="SH3_LIKE"/>
    <property type="match status" value="1"/>
</dbReference>
<dbReference type="Gene3D" id="1.10.10.820">
    <property type="match status" value="1"/>
</dbReference>
<dbReference type="Gene3D" id="1.20.58.530">
    <property type="match status" value="1"/>
</dbReference>
<dbReference type="GO" id="GO:0051015">
    <property type="term" value="F:actin filament binding"/>
    <property type="evidence" value="ECO:0007669"/>
    <property type="project" value="InterPro"/>
</dbReference>
<evidence type="ECO:0000313" key="13">
    <source>
        <dbReference type="Proteomes" id="UP000887569"/>
    </source>
</evidence>
<dbReference type="PANTHER" id="PTHR13140:SF857">
    <property type="entry name" value="MYOSIN-11"/>
    <property type="match status" value="1"/>
</dbReference>
<keyword evidence="13" id="KW-1185">Reference proteome</keyword>
<sequence length="1952" mass="225432">TTIRRMSAEYENDPGWKYLRLSREQITQDQSVPYDSKKDCWIPDKEEGYVAAQIVSTKGDQVIVTVKGSEKTVKKDLVHQMNPPKFEKTEDMSNLTILNDACVLHNLRARYSAMLIYTYSGLFCVVINPYKRLPIYTDSVARMFMGKRRTEMPPHLFAVSDEAYRNMLQNHENQSMLITGESGAGKTENTKKVIAYFASVGASQTEAAAGDATATDGKKKVTLEDQIVQTNPVLEAFGNARTVRNNNSSRFGKFIRIHFSKYGRVASCDIEHYLLEKSRVIRQAPGERCYHIFYQMTSDYRPELKPALLLDRPLREYYFVAQAELTVDGMNDTEEFQLTDEAFDILHFSPEEKMNCYKLMAAHMHIGNMKFKQRPREEQAEPDGTDEAEKAAQMYGVDTEDLLKAFTRPRVKVGTEWVNKGQNVDQVNWAVGAMGKAIYARVFNWLVKKCNITLDQKGIPRQYFIGVLDIAGFEIFDFNSFEQLWINFVNEKLQQFFNHHMFVLEQEEYAREGIQWTFIDFGLDLQACIELIEKPMGIISMLDEECIVPKATDMTLAQKLNEQHLGKHPNFEKPKPPKGKQAEAHFAMRHYAGLVRYNVTNWLEKNKDPLNDTVAACLKASKGNALLNEIWADYVTQEEAAQTSKSGGQKKKGKSGSFMTVSMLYRESLNNLMTMLYKTHPHFIRCIIPNEKKKSGLLDAALVLNQLTCNGVLEGIRICRKGFPNRTLHPDYVERYALLGALESKSSPDPKQCAIKMLEKLVEEGLMKEDMYRIGLTKVFFKAGVLAHLEDLRDERLSFLISGLQAQIRWYFKLIDLKQRRELLAATKVIQYNVAEWVHIMNWPWLLLFVNTMPLVRASKMEETIEHLRVEIDDFENKLAGKKNEKKQLEEELQKIIDEKNSILADIKSSRSENSEAEDQIDRLTETKELLEKDLSESNVKLEAEQKRTAEEMEAVKKLEETIANVKKSVEDVELGKRKTATEKAARENQIHSLQEEISQQEQTVAKLNKERRVQDEEAKKLTDEIKAQEERNEHSARTTAKLQQTLEELENDLERERRNKADADKAKRKTEGDIKVMQETLEEIGKEKHDLEVQLRRKDTVLHANSMKLEDQQTLSARLAKQLKDEEVKLKTNEEAVESEREIREKSDRARASIQREILEMNERLQEQKNATEAQIEIGKKQDAEIAKLRRELEESKLLQESTQVSLRKKNSEGIAQLNDQIYTVRKIRMKAEQERSNMQKRLDETNAQLDILMKAKVERERSTKSLEELLKELQQKSEEQSRKLQELSSIKSRVLNENNDLARRIEEIEEQISATTTLKAQVVQQLEAEKRSTTEEQREKQTLAAHCRSLQIEVDQLRSTAEDEAAAKEDLLRQLSKLNSEIEQWRTKFQDANFMPAEVLEDTTKKLTSSIFELEEALDAANSKVISLEKTKSQLSTEAEEAHNEEERNATIIEQLDKKQKSFEKIVEEWKKKVDDVSNELDTAQTQCRTSSTDLFHEQANNDSLSAQAEALRRENETLSHQIKELHAQLADGMKNVHEMNMRAKRLETEKEELQHALDEAEATLEAEESKVSRSQIELNQICSEIEKRIEEKEEEFENIRKNHQRSMESVQAAAEEEKKHKGELQKIRKKLESDVYDLETALTHANTANDEAQRNIGQYTQQIVELQKVLEEEQRSREQFRTQFLESEKKLATAKAEKEDLTTKLLQAERMKKQIASEHHDVRGRLEALNLQVTDLSAVKSRTEADILLYKADLDEAYAELKASEERSKNATLEAARIAEQLRQAQENNQQAERERKGLETNVKELQAKIDETEGAKLRGGQKEIARLEHRMKMLTTELEGEQRRYQETTKAIKRQERKTRELEFHVDENKKRFSQMQEIVEKLQLKVKTLKKQVDDAEETANVHLQKYKTLSAAVQNTEERAETAENSLQKIRLKAKRESESSEPPAH</sequence>
<feature type="compositionally biased region" description="Basic and acidic residues" evidence="10">
    <location>
        <begin position="1053"/>
        <end position="1072"/>
    </location>
</feature>
<keyword evidence="7 8" id="KW-0009">Actin-binding</keyword>
<dbReference type="SUPFAM" id="SSF90257">
    <property type="entry name" value="Myosin rod fragments"/>
    <property type="match status" value="3"/>
</dbReference>
<evidence type="ECO:0000256" key="9">
    <source>
        <dbReference type="SAM" id="Coils"/>
    </source>
</evidence>
<dbReference type="GO" id="GO:0005863">
    <property type="term" value="C:striated muscle myosin thick filament"/>
    <property type="evidence" value="ECO:0007669"/>
    <property type="project" value="UniProtKB-ARBA"/>
</dbReference>
<feature type="coiled-coil region" evidence="9">
    <location>
        <begin position="1230"/>
        <end position="1721"/>
    </location>
</feature>
<feature type="coiled-coil region" evidence="9">
    <location>
        <begin position="1121"/>
        <end position="1183"/>
    </location>
</feature>
<dbReference type="FunFam" id="1.20.120.720:FF:000001">
    <property type="entry name" value="Myosin heavy chain, muscle"/>
    <property type="match status" value="1"/>
</dbReference>
<keyword evidence="2 8" id="KW-0547">Nucleotide-binding</keyword>
<feature type="domain" description="Myosin motor" evidence="11">
    <location>
        <begin position="87"/>
        <end position="794"/>
    </location>
</feature>
<dbReference type="SMART" id="SM00242">
    <property type="entry name" value="MYSc"/>
    <property type="match status" value="1"/>
</dbReference>
<comment type="similarity">
    <text evidence="1 8">Belongs to the TRAFAC class myosin-kinesin ATPase superfamily. Myosin family.</text>
</comment>
<dbReference type="Proteomes" id="UP000887569">
    <property type="component" value="Unplaced"/>
</dbReference>
<evidence type="ECO:0000256" key="3">
    <source>
        <dbReference type="ARBA" id="ARBA00022840"/>
    </source>
</evidence>
<dbReference type="GO" id="GO:0000146">
    <property type="term" value="F:microfilament motor activity"/>
    <property type="evidence" value="ECO:0007669"/>
    <property type="project" value="TreeGrafter"/>
</dbReference>
<dbReference type="PROSITE" id="PS51456">
    <property type="entry name" value="MYOSIN_MOTOR"/>
    <property type="match status" value="1"/>
</dbReference>
<dbReference type="SUPFAM" id="SSF52540">
    <property type="entry name" value="P-loop containing nucleoside triphosphate hydrolases"/>
    <property type="match status" value="1"/>
</dbReference>
<feature type="region of interest" description="Disordered" evidence="10">
    <location>
        <begin position="1009"/>
        <end position="1072"/>
    </location>
</feature>
<evidence type="ECO:0000256" key="5">
    <source>
        <dbReference type="ARBA" id="ARBA00023123"/>
    </source>
</evidence>
<dbReference type="FunFam" id="1.10.10.820:FF:000001">
    <property type="entry name" value="Myosin heavy chain"/>
    <property type="match status" value="1"/>
</dbReference>
<dbReference type="InterPro" id="IPR036961">
    <property type="entry name" value="Kinesin_motor_dom_sf"/>
</dbReference>
<proteinExistence type="inferred from homology"/>
<dbReference type="FunFam" id="1.20.58.530:FF:000001">
    <property type="entry name" value="Myosin heavy chain"/>
    <property type="match status" value="1"/>
</dbReference>
<keyword evidence="4 9" id="KW-0175">Coiled coil</keyword>
<dbReference type="InterPro" id="IPR008989">
    <property type="entry name" value="Myosin_S1_N"/>
</dbReference>
<evidence type="ECO:0000256" key="6">
    <source>
        <dbReference type="ARBA" id="ARBA00023175"/>
    </source>
</evidence>
<dbReference type="FunFam" id="1.20.5.370:FF:000008">
    <property type="entry name" value="Myosin heavy chain"/>
    <property type="match status" value="1"/>
</dbReference>
<evidence type="ECO:0000256" key="4">
    <source>
        <dbReference type="ARBA" id="ARBA00023054"/>
    </source>
</evidence>
<evidence type="ECO:0000256" key="10">
    <source>
        <dbReference type="SAM" id="MobiDB-lite"/>
    </source>
</evidence>
<keyword evidence="5 8" id="KW-0518">Myosin</keyword>
<dbReference type="Gene3D" id="3.40.850.10">
    <property type="entry name" value="Kinesin motor domain"/>
    <property type="match status" value="1"/>
</dbReference>
<evidence type="ECO:0000256" key="1">
    <source>
        <dbReference type="ARBA" id="ARBA00008314"/>
    </source>
</evidence>
<dbReference type="Pfam" id="PF02736">
    <property type="entry name" value="Myosin_N"/>
    <property type="match status" value="1"/>
</dbReference>
<dbReference type="Gene3D" id="1.20.5.370">
    <property type="match status" value="1"/>
</dbReference>
<dbReference type="InterPro" id="IPR001609">
    <property type="entry name" value="Myosin_head_motor_dom-like"/>
</dbReference>
<dbReference type="Pfam" id="PF00063">
    <property type="entry name" value="Myosin_head"/>
    <property type="match status" value="1"/>
</dbReference>
<keyword evidence="3 8" id="KW-0067">ATP-binding</keyword>
<evidence type="ECO:0000259" key="12">
    <source>
        <dbReference type="PROSITE" id="PS51844"/>
    </source>
</evidence>
<dbReference type="InterPro" id="IPR002928">
    <property type="entry name" value="Myosin_tail"/>
</dbReference>
<evidence type="ECO:0000313" key="14">
    <source>
        <dbReference type="WBParaSite" id="PgR058_g007_t01"/>
    </source>
</evidence>
<dbReference type="InterPro" id="IPR004009">
    <property type="entry name" value="SH3_Myosin"/>
</dbReference>
<keyword evidence="6 8" id="KW-0505">Motor protein</keyword>
<dbReference type="Gene3D" id="1.20.5.340">
    <property type="match status" value="2"/>
</dbReference>
<dbReference type="FunFam" id="3.40.850.10:FF:000024">
    <property type="entry name" value="Myosin heavy chain, isoform J"/>
    <property type="match status" value="1"/>
</dbReference>
<dbReference type="InterPro" id="IPR014751">
    <property type="entry name" value="XRCC4-like_C"/>
</dbReference>
<feature type="region of interest" description="Actin-binding" evidence="8">
    <location>
        <begin position="669"/>
        <end position="691"/>
    </location>
</feature>
<dbReference type="CDD" id="cd01377">
    <property type="entry name" value="MYSc_class_II"/>
    <property type="match status" value="1"/>
</dbReference>
<dbReference type="PRINTS" id="PR00193">
    <property type="entry name" value="MYOSINHEAVY"/>
</dbReference>
<feature type="compositionally biased region" description="Basic and acidic residues" evidence="10">
    <location>
        <begin position="1009"/>
        <end position="1037"/>
    </location>
</feature>
<dbReference type="PANTHER" id="PTHR13140">
    <property type="entry name" value="MYOSIN"/>
    <property type="match status" value="1"/>
</dbReference>
<dbReference type="GO" id="GO:0007015">
    <property type="term" value="P:actin filament organization"/>
    <property type="evidence" value="ECO:0007669"/>
    <property type="project" value="TreeGrafter"/>
</dbReference>
<evidence type="ECO:0000256" key="7">
    <source>
        <dbReference type="ARBA" id="ARBA00023203"/>
    </source>
</evidence>
<accession>A0A915BT04</accession>
<evidence type="ECO:0000256" key="2">
    <source>
        <dbReference type="ARBA" id="ARBA00022741"/>
    </source>
</evidence>
<dbReference type="GO" id="GO:0005524">
    <property type="term" value="F:ATP binding"/>
    <property type="evidence" value="ECO:0007669"/>
    <property type="project" value="UniProtKB-UniRule"/>
</dbReference>
<dbReference type="WBParaSite" id="PgR058_g007_t01">
    <property type="protein sequence ID" value="PgR058_g007_t01"/>
    <property type="gene ID" value="PgR058_g007"/>
</dbReference>
<feature type="compositionally biased region" description="Basic and acidic residues" evidence="10">
    <location>
        <begin position="1941"/>
        <end position="1952"/>
    </location>
</feature>
<feature type="domain" description="Myosin N-terminal SH3-like" evidence="12">
    <location>
        <begin position="35"/>
        <end position="83"/>
    </location>
</feature>
<dbReference type="Gene3D" id="1.20.120.720">
    <property type="entry name" value="Myosin VI head, motor domain, U50 subdomain"/>
    <property type="match status" value="1"/>
</dbReference>
<dbReference type="Pfam" id="PF01576">
    <property type="entry name" value="Myosin_tail_1"/>
    <property type="match status" value="1"/>
</dbReference>
<dbReference type="GO" id="GO:0016020">
    <property type="term" value="C:membrane"/>
    <property type="evidence" value="ECO:0007669"/>
    <property type="project" value="TreeGrafter"/>
</dbReference>
<dbReference type="FunFam" id="2.30.30.360:FF:000001">
    <property type="entry name" value="Myosin heavy chain"/>
    <property type="match status" value="1"/>
</dbReference>
<evidence type="ECO:0000259" key="11">
    <source>
        <dbReference type="PROSITE" id="PS51456"/>
    </source>
</evidence>
<dbReference type="Gene3D" id="1.20.5.4820">
    <property type="match status" value="1"/>
</dbReference>
<feature type="region of interest" description="Disordered" evidence="10">
    <location>
        <begin position="1921"/>
        <end position="1952"/>
    </location>
</feature>
<name>A0A915BT04_PARUN</name>
<organism evidence="13 14">
    <name type="scientific">Parascaris univalens</name>
    <name type="common">Nematode worm</name>
    <dbReference type="NCBI Taxonomy" id="6257"/>
    <lineage>
        <taxon>Eukaryota</taxon>
        <taxon>Metazoa</taxon>
        <taxon>Ecdysozoa</taxon>
        <taxon>Nematoda</taxon>
        <taxon>Chromadorea</taxon>
        <taxon>Rhabditida</taxon>
        <taxon>Spirurina</taxon>
        <taxon>Ascaridomorpha</taxon>
        <taxon>Ascaridoidea</taxon>
        <taxon>Ascarididae</taxon>
        <taxon>Parascaris</taxon>
    </lineage>
</organism>
<dbReference type="GO" id="GO:0016459">
    <property type="term" value="C:myosin complex"/>
    <property type="evidence" value="ECO:0007669"/>
    <property type="project" value="UniProtKB-KW"/>
</dbReference>
<dbReference type="SUPFAM" id="SSF57997">
    <property type="entry name" value="Tropomyosin"/>
    <property type="match status" value="1"/>
</dbReference>
<feature type="binding site" evidence="8">
    <location>
        <begin position="180"/>
        <end position="187"/>
    </location>
    <ligand>
        <name>ATP</name>
        <dbReference type="ChEBI" id="CHEBI:30616"/>
    </ligand>
</feature>
<reference evidence="14" key="1">
    <citation type="submission" date="2022-11" db="UniProtKB">
        <authorList>
            <consortium name="WormBaseParasite"/>
        </authorList>
    </citation>
    <scope>IDENTIFICATION</scope>
</reference>